<evidence type="ECO:0000256" key="4">
    <source>
        <dbReference type="ARBA" id="ARBA00023136"/>
    </source>
</evidence>
<sequence length="460" mass="49087">MTQSAHTDSPRPDPASQTGRPARYLATGQAVFIALGMMLTIDTLKTTPTIALAAGHWHFYLLWIAGGALSLVSALCYAELGSAFPHPGGDYHFLRLAYGVRVGALYAWSRFAIMHTGWMAVMGFMLADYVKAVIPLDPLTYRLAAMSCIAAIWGLTRIHVKLSFATQAGLVLLLIGGFASITLAAAMLTVHHQGFPILVPHQATVNSSAIGTALIYVFLAYGGWGDVATLSTELRNRRSGMVITMAGGIALLVTVYVVTSAAMVAGLGMDHLAHANAPAADLLKRVFGPPGAWVITTIVCIAAVSSIHSCLLTGARTTYAAAADLPGTGRIGQWHSASKGPAVAAMAECLMALLLVWIGSYSKAGFDAMIGYMTPVFWAFMLLSSAAVIVLRRRHPEVERPYKAPLHPLLPLIFIIFSIYMFVSSLQDLGAAAWYGLGVMGIGAVLIELLLRKRPRDDAY</sequence>
<keyword evidence="4 6" id="KW-0472">Membrane</keyword>
<feature type="transmembrane region" description="Helical" evidence="6">
    <location>
        <begin position="287"/>
        <end position="307"/>
    </location>
</feature>
<feature type="transmembrane region" description="Helical" evidence="6">
    <location>
        <begin position="210"/>
        <end position="230"/>
    </location>
</feature>
<feature type="transmembrane region" description="Helical" evidence="6">
    <location>
        <begin position="404"/>
        <end position="423"/>
    </location>
</feature>
<dbReference type="KEGG" id="fau:Fraau_1617"/>
<dbReference type="PANTHER" id="PTHR11785">
    <property type="entry name" value="AMINO ACID TRANSPORTER"/>
    <property type="match status" value="1"/>
</dbReference>
<feature type="transmembrane region" description="Helical" evidence="6">
    <location>
        <begin position="139"/>
        <end position="156"/>
    </location>
</feature>
<reference evidence="7" key="1">
    <citation type="submission" date="2012-02" db="EMBL/GenBank/DDBJ databases">
        <title>The complete genome of Frateuria aurantia DSM 6220.</title>
        <authorList>
            <consortium name="US DOE Joint Genome Institute (JGI-PGF)"/>
            <person name="Lucas S."/>
            <person name="Copeland A."/>
            <person name="Lapidus A."/>
            <person name="Glavina del Rio T."/>
            <person name="Dalin E."/>
            <person name="Tice H."/>
            <person name="Bruce D."/>
            <person name="Goodwin L."/>
            <person name="Pitluck S."/>
            <person name="Peters L."/>
            <person name="Ovchinnikova G."/>
            <person name="Teshima H."/>
            <person name="Kyrpides N."/>
            <person name="Mavromatis K."/>
            <person name="Ivanova N."/>
            <person name="Brettin T."/>
            <person name="Detter J.C."/>
            <person name="Han C."/>
            <person name="Larimer F."/>
            <person name="Land M."/>
            <person name="Hauser L."/>
            <person name="Markowitz V."/>
            <person name="Cheng J.-F."/>
            <person name="Hugenholtz P."/>
            <person name="Woyke T."/>
            <person name="Wu D."/>
            <person name="Brambilla E."/>
            <person name="Klenk H.-P."/>
            <person name="Eisen J.A."/>
        </authorList>
    </citation>
    <scope>NUCLEOTIDE SEQUENCE</scope>
    <source>
        <strain evidence="7">DSM 6220</strain>
    </source>
</reference>
<proteinExistence type="predicted"/>
<keyword evidence="3 6" id="KW-1133">Transmembrane helix</keyword>
<name>H8L6U6_FRAAD</name>
<dbReference type="OrthoDB" id="9771067at2"/>
<evidence type="ECO:0000256" key="2">
    <source>
        <dbReference type="ARBA" id="ARBA00022692"/>
    </source>
</evidence>
<feature type="transmembrane region" description="Helical" evidence="6">
    <location>
        <begin position="61"/>
        <end position="84"/>
    </location>
</feature>
<evidence type="ECO:0000313" key="8">
    <source>
        <dbReference type="Proteomes" id="UP000005234"/>
    </source>
</evidence>
<evidence type="ECO:0000256" key="5">
    <source>
        <dbReference type="SAM" id="MobiDB-lite"/>
    </source>
</evidence>
<feature type="transmembrane region" description="Helical" evidence="6">
    <location>
        <begin position="429"/>
        <end position="451"/>
    </location>
</feature>
<dbReference type="Gene3D" id="1.20.1740.10">
    <property type="entry name" value="Amino acid/polyamine transporter I"/>
    <property type="match status" value="1"/>
</dbReference>
<accession>H8L6U6</accession>
<keyword evidence="2 6" id="KW-0812">Transmembrane</keyword>
<dbReference type="Proteomes" id="UP000005234">
    <property type="component" value="Chromosome"/>
</dbReference>
<feature type="transmembrane region" description="Helical" evidence="6">
    <location>
        <begin position="105"/>
        <end position="127"/>
    </location>
</feature>
<gene>
    <name evidence="7" type="ordered locus">Fraau_1617</name>
</gene>
<feature type="transmembrane region" description="Helical" evidence="6">
    <location>
        <begin position="21"/>
        <end position="41"/>
    </location>
</feature>
<dbReference type="PANTHER" id="PTHR11785:SF512">
    <property type="entry name" value="SOBREMESA, ISOFORM B"/>
    <property type="match status" value="1"/>
</dbReference>
<evidence type="ECO:0000256" key="3">
    <source>
        <dbReference type="ARBA" id="ARBA00022989"/>
    </source>
</evidence>
<dbReference type="InterPro" id="IPR050598">
    <property type="entry name" value="AminoAcid_Transporter"/>
</dbReference>
<feature type="transmembrane region" description="Helical" evidence="6">
    <location>
        <begin position="242"/>
        <end position="267"/>
    </location>
</feature>
<feature type="transmembrane region" description="Helical" evidence="6">
    <location>
        <begin position="370"/>
        <end position="392"/>
    </location>
</feature>
<dbReference type="STRING" id="767434.Fraau_1617"/>
<evidence type="ECO:0000313" key="7">
    <source>
        <dbReference type="EMBL" id="AFC86032.1"/>
    </source>
</evidence>
<protein>
    <submittedName>
        <fullName evidence="7">Amino acid transporter</fullName>
    </submittedName>
</protein>
<comment type="subcellular location">
    <subcellularLocation>
        <location evidence="1">Membrane</location>
        <topology evidence="1">Multi-pass membrane protein</topology>
    </subcellularLocation>
</comment>
<dbReference type="GO" id="GO:0016020">
    <property type="term" value="C:membrane"/>
    <property type="evidence" value="ECO:0007669"/>
    <property type="project" value="UniProtKB-SubCell"/>
</dbReference>
<dbReference type="InterPro" id="IPR002293">
    <property type="entry name" value="AA/rel_permease1"/>
</dbReference>
<keyword evidence="8" id="KW-1185">Reference proteome</keyword>
<feature type="region of interest" description="Disordered" evidence="5">
    <location>
        <begin position="1"/>
        <end position="20"/>
    </location>
</feature>
<dbReference type="RefSeq" id="WP_014403037.1">
    <property type="nucleotide sequence ID" value="NC_017033.1"/>
</dbReference>
<dbReference type="HOGENOM" id="CLU_007946_3_4_6"/>
<dbReference type="PIRSF" id="PIRSF006060">
    <property type="entry name" value="AA_transporter"/>
    <property type="match status" value="1"/>
</dbReference>
<dbReference type="AlphaFoldDB" id="H8L6U6"/>
<dbReference type="eggNOG" id="COG0531">
    <property type="taxonomic scope" value="Bacteria"/>
</dbReference>
<feature type="transmembrane region" description="Helical" evidence="6">
    <location>
        <begin position="168"/>
        <end position="190"/>
    </location>
</feature>
<evidence type="ECO:0000256" key="6">
    <source>
        <dbReference type="SAM" id="Phobius"/>
    </source>
</evidence>
<organism evidence="7 8">
    <name type="scientific">Frateuria aurantia (strain ATCC 33424 / DSM 6220 / KCTC 2777 / LMG 1558 / NBRC 3245 / NCIMB 13370)</name>
    <name type="common">Acetobacter aurantius</name>
    <dbReference type="NCBI Taxonomy" id="767434"/>
    <lineage>
        <taxon>Bacteria</taxon>
        <taxon>Pseudomonadati</taxon>
        <taxon>Pseudomonadota</taxon>
        <taxon>Gammaproteobacteria</taxon>
        <taxon>Lysobacterales</taxon>
        <taxon>Rhodanobacteraceae</taxon>
        <taxon>Frateuria</taxon>
    </lineage>
</organism>
<dbReference type="Pfam" id="PF13520">
    <property type="entry name" value="AA_permease_2"/>
    <property type="match status" value="1"/>
</dbReference>
<evidence type="ECO:0000256" key="1">
    <source>
        <dbReference type="ARBA" id="ARBA00004141"/>
    </source>
</evidence>
<dbReference type="EMBL" id="CP003350">
    <property type="protein sequence ID" value="AFC86032.1"/>
    <property type="molecule type" value="Genomic_DNA"/>
</dbReference>
<feature type="transmembrane region" description="Helical" evidence="6">
    <location>
        <begin position="340"/>
        <end position="358"/>
    </location>
</feature>
<dbReference type="GO" id="GO:0015179">
    <property type="term" value="F:L-amino acid transmembrane transporter activity"/>
    <property type="evidence" value="ECO:0007669"/>
    <property type="project" value="TreeGrafter"/>
</dbReference>